<comment type="caution">
    <text evidence="3">The sequence shown here is derived from an EMBL/GenBank/DDBJ whole genome shotgun (WGS) entry which is preliminary data.</text>
</comment>
<dbReference type="InterPro" id="IPR011990">
    <property type="entry name" value="TPR-like_helical_dom_sf"/>
</dbReference>
<evidence type="ECO:0000313" key="4">
    <source>
        <dbReference type="Proteomes" id="UP001597032"/>
    </source>
</evidence>
<evidence type="ECO:0000256" key="1">
    <source>
        <dbReference type="PROSITE-ProRule" id="PRU00339"/>
    </source>
</evidence>
<reference evidence="4" key="1">
    <citation type="journal article" date="2019" name="Int. J. Syst. Evol. Microbiol.">
        <title>The Global Catalogue of Microorganisms (GCM) 10K type strain sequencing project: providing services to taxonomists for standard genome sequencing and annotation.</title>
        <authorList>
            <consortium name="The Broad Institute Genomics Platform"/>
            <consortium name="The Broad Institute Genome Sequencing Center for Infectious Disease"/>
            <person name="Wu L."/>
            <person name="Ma J."/>
        </authorList>
    </citation>
    <scope>NUCLEOTIDE SEQUENCE [LARGE SCALE GENOMIC DNA]</scope>
    <source>
        <strain evidence="4">CCUG 60022</strain>
    </source>
</reference>
<gene>
    <name evidence="3" type="ORF">ACFQZW_01960</name>
</gene>
<evidence type="ECO:0000313" key="3">
    <source>
        <dbReference type="EMBL" id="MFD0760839.1"/>
    </source>
</evidence>
<name>A0ABW2Z3I7_9FLAO</name>
<dbReference type="Proteomes" id="UP001597032">
    <property type="component" value="Unassembled WGS sequence"/>
</dbReference>
<organism evidence="3 4">
    <name type="scientific">Lutibacter aestuarii</name>
    <dbReference type="NCBI Taxonomy" id="861111"/>
    <lineage>
        <taxon>Bacteria</taxon>
        <taxon>Pseudomonadati</taxon>
        <taxon>Bacteroidota</taxon>
        <taxon>Flavobacteriia</taxon>
        <taxon>Flavobacteriales</taxon>
        <taxon>Flavobacteriaceae</taxon>
        <taxon>Lutibacter</taxon>
    </lineage>
</organism>
<accession>A0ABW2Z3I7</accession>
<keyword evidence="4" id="KW-1185">Reference proteome</keyword>
<feature type="signal peptide" evidence="2">
    <location>
        <begin position="1"/>
        <end position="19"/>
    </location>
</feature>
<dbReference type="EMBL" id="JBHTIC010000002">
    <property type="protein sequence ID" value="MFD0760839.1"/>
    <property type="molecule type" value="Genomic_DNA"/>
</dbReference>
<dbReference type="Gene3D" id="1.25.40.10">
    <property type="entry name" value="Tetratricopeptide repeat domain"/>
    <property type="match status" value="3"/>
</dbReference>
<dbReference type="PANTHER" id="PTHR12558:SF13">
    <property type="entry name" value="CELL DIVISION CYCLE PROTEIN 27 HOMOLOG"/>
    <property type="match status" value="1"/>
</dbReference>
<sequence length="418" mass="48410">MKKILVPLLFLLVVLKTEAQSSVFTVVDSLLIKGNYQLAIELLTKSKPQTFELLEKAASINQTIGNDTKAIELYKKALTFNNSESLKIKLGQVYNSAGLSSKAIEVYEDIIKKDSSNLLVLNNLGKLYLAFNKPKKAALVYNYLKNKDSLNPNYPYQLAEALSKQNKLFKMGQSYLDAYNLDTLHIKSIYELAKFFKKLKIKDSTMLFIDKGLKIDSTNLNFLQLKANELYFTKKFDEAINYLTVLDSLNFKSVNTYEMFGMCYYNLEKFDLAEANFKKALKIEYNNPKILYRLASLAYEKKDAKQAKIYLSMSLFHSKPDIDKQHFLLAVIFKEENDLKNALINFEKAFQNNYSNYKALFELANTSDVYYKDKKTALEHYKNYLARFESKDPKMTEFVEQRIDAIKKQYFIEGEIVD</sequence>
<feature type="chain" id="PRO_5046322071" evidence="2">
    <location>
        <begin position="20"/>
        <end position="418"/>
    </location>
</feature>
<evidence type="ECO:0000256" key="2">
    <source>
        <dbReference type="SAM" id="SignalP"/>
    </source>
</evidence>
<protein>
    <submittedName>
        <fullName evidence="3">Tetratricopeptide repeat protein</fullName>
    </submittedName>
</protein>
<dbReference type="PROSITE" id="PS50005">
    <property type="entry name" value="TPR"/>
    <property type="match status" value="1"/>
</dbReference>
<keyword evidence="1" id="KW-0802">TPR repeat</keyword>
<keyword evidence="2" id="KW-0732">Signal</keyword>
<proteinExistence type="predicted"/>
<dbReference type="SMART" id="SM00028">
    <property type="entry name" value="TPR"/>
    <property type="match status" value="6"/>
</dbReference>
<feature type="repeat" description="TPR" evidence="1">
    <location>
        <begin position="254"/>
        <end position="287"/>
    </location>
</feature>
<dbReference type="RefSeq" id="WP_386781381.1">
    <property type="nucleotide sequence ID" value="NZ_JBHTIC010000002.1"/>
</dbReference>
<dbReference type="PANTHER" id="PTHR12558">
    <property type="entry name" value="CELL DIVISION CYCLE 16,23,27"/>
    <property type="match status" value="1"/>
</dbReference>
<dbReference type="Pfam" id="PF13181">
    <property type="entry name" value="TPR_8"/>
    <property type="match status" value="1"/>
</dbReference>
<dbReference type="SUPFAM" id="SSF48452">
    <property type="entry name" value="TPR-like"/>
    <property type="match status" value="3"/>
</dbReference>
<dbReference type="InterPro" id="IPR019734">
    <property type="entry name" value="TPR_rpt"/>
</dbReference>